<dbReference type="Pfam" id="PF00082">
    <property type="entry name" value="Peptidase_S8"/>
    <property type="match status" value="1"/>
</dbReference>
<dbReference type="PRINTS" id="PR00723">
    <property type="entry name" value="SUBTILISIN"/>
</dbReference>
<dbReference type="AlphaFoldDB" id="A0A075G6T2"/>
<sequence>MRESQHVRSRLTAITILGMMIVPALAAAVPAVSSPKPISTYGEQIGDWWEDTSMDRDGDYIHDAIWIAASNNHYEYLDDDARISVIVDFDHTPTEADQAMLEWEVGFQTQFRYWLIDSIAGSVELSRVHELLELPGVVFIELDGILEIQMEDVVPAHGVDLVWQDTGYTGAGVTMAIIDTGIDANHSGLDDLDDDNSTNDTKVIAFYDAVNNPGATNGSEIFPYDDNGHGTHCAGITAGTGAPNFQHVGVAPHANLVGVKVLSGGGSGSYAQVMAGMEWTVEKRHEFNIRAASMSLGGPAVSEWTTSEQESVNRMANEMMRAGVAIFIAAGNSAFSAQIGTPGSAEDAITVGALDKDTSIAVYSSQGPTEEGRIKPNLAFVGSSVNAPDANTGDGYVALSGTSMATPGAAGVGVLMFQANPDLSPFDVRNIMQETSTYRQCHYMFANEPCAEDLIPKNRQNNVYGHGHVNAQPAVEEAANYYYELSLALNITLQSEYGNDNRVYISQGDSVVFNLEGGIQRVQWRTWDMRDNWMDLADFSVGGETFEVTHGLLVDRLRFLPNNTVEGEQVILVRGIAGDEASTNLAVGIYIMGEEKIAQSDSGGSIMGIIVGVLALLVLALLVTLVFAGIQLRDRGFFDSDDVLEDEDDSIPLDGILVGGEDEVVPDGD</sequence>
<evidence type="ECO:0000256" key="5">
    <source>
        <dbReference type="PIRSR" id="PIRSR615500-1"/>
    </source>
</evidence>
<proteinExistence type="inferred from homology"/>
<feature type="active site" description="Charge relay system" evidence="5 6">
    <location>
        <position position="179"/>
    </location>
</feature>
<dbReference type="GO" id="GO:0006508">
    <property type="term" value="P:proteolysis"/>
    <property type="evidence" value="ECO:0007669"/>
    <property type="project" value="UniProtKB-KW"/>
</dbReference>
<feature type="domain" description="Peptidase S8/S53" evidence="8">
    <location>
        <begin position="170"/>
        <end position="467"/>
    </location>
</feature>
<accession>A0A075G6T2</accession>
<dbReference type="PANTHER" id="PTHR43806">
    <property type="entry name" value="PEPTIDASE S8"/>
    <property type="match status" value="1"/>
</dbReference>
<dbReference type="PROSITE" id="PS00138">
    <property type="entry name" value="SUBTILASE_SER"/>
    <property type="match status" value="1"/>
</dbReference>
<dbReference type="PROSITE" id="PS51892">
    <property type="entry name" value="SUBTILASE"/>
    <property type="match status" value="1"/>
</dbReference>
<comment type="similarity">
    <text evidence="1 6">Belongs to the peptidase S8 family.</text>
</comment>
<feature type="active site" description="Charge relay system" evidence="5 6">
    <location>
        <position position="229"/>
    </location>
</feature>
<dbReference type="InterPro" id="IPR015500">
    <property type="entry name" value="Peptidase_S8_subtilisin-rel"/>
</dbReference>
<reference evidence="9" key="1">
    <citation type="journal article" date="2014" name="Genome Biol. Evol.">
        <title>Pangenome evidence for extensive interdomain horizontal transfer affecting lineage core and shell genes in uncultured planktonic thaumarchaeota and euryarchaeota.</title>
        <authorList>
            <person name="Deschamps P."/>
            <person name="Zivanovic Y."/>
            <person name="Moreira D."/>
            <person name="Rodriguez-Valera F."/>
            <person name="Lopez-Garcia P."/>
        </authorList>
    </citation>
    <scope>NUCLEOTIDE SEQUENCE</scope>
</reference>
<keyword evidence="7" id="KW-0472">Membrane</keyword>
<dbReference type="EMBL" id="KF900560">
    <property type="protein sequence ID" value="AIE99318.1"/>
    <property type="molecule type" value="Genomic_DNA"/>
</dbReference>
<evidence type="ECO:0000256" key="1">
    <source>
        <dbReference type="ARBA" id="ARBA00011073"/>
    </source>
</evidence>
<dbReference type="Gene3D" id="3.40.50.200">
    <property type="entry name" value="Peptidase S8/S53 domain"/>
    <property type="match status" value="1"/>
</dbReference>
<protein>
    <submittedName>
        <fullName evidence="9">Bacterial pre-peptidase C-terminal domain family protein</fullName>
    </submittedName>
</protein>
<name>A0A075G6T2_9EURY</name>
<dbReference type="InterPro" id="IPR023828">
    <property type="entry name" value="Peptidase_S8_Ser-AS"/>
</dbReference>
<keyword evidence="7" id="KW-1133">Transmembrane helix</keyword>
<evidence type="ECO:0000256" key="7">
    <source>
        <dbReference type="SAM" id="Phobius"/>
    </source>
</evidence>
<feature type="transmembrane region" description="Helical" evidence="7">
    <location>
        <begin position="606"/>
        <end position="630"/>
    </location>
</feature>
<evidence type="ECO:0000256" key="6">
    <source>
        <dbReference type="PROSITE-ProRule" id="PRU01240"/>
    </source>
</evidence>
<evidence type="ECO:0000313" key="9">
    <source>
        <dbReference type="EMBL" id="AIE99318.1"/>
    </source>
</evidence>
<dbReference type="SUPFAM" id="SSF52743">
    <property type="entry name" value="Subtilisin-like"/>
    <property type="match status" value="1"/>
</dbReference>
<dbReference type="InterPro" id="IPR036852">
    <property type="entry name" value="Peptidase_S8/S53_dom_sf"/>
</dbReference>
<dbReference type="PANTHER" id="PTHR43806:SF11">
    <property type="entry name" value="CEREVISIN-RELATED"/>
    <property type="match status" value="1"/>
</dbReference>
<dbReference type="GO" id="GO:0004252">
    <property type="term" value="F:serine-type endopeptidase activity"/>
    <property type="evidence" value="ECO:0007669"/>
    <property type="project" value="UniProtKB-UniRule"/>
</dbReference>
<keyword evidence="2 6" id="KW-0645">Protease</keyword>
<keyword evidence="7" id="KW-0812">Transmembrane</keyword>
<keyword evidence="4 6" id="KW-0720">Serine protease</keyword>
<evidence type="ECO:0000259" key="8">
    <source>
        <dbReference type="Pfam" id="PF00082"/>
    </source>
</evidence>
<dbReference type="InterPro" id="IPR050131">
    <property type="entry name" value="Peptidase_S8_subtilisin-like"/>
</dbReference>
<dbReference type="InterPro" id="IPR000209">
    <property type="entry name" value="Peptidase_S8/S53_dom"/>
</dbReference>
<keyword evidence="3 6" id="KW-0378">Hydrolase</keyword>
<feature type="active site" description="Charge relay system" evidence="5 6">
    <location>
        <position position="403"/>
    </location>
</feature>
<evidence type="ECO:0000256" key="4">
    <source>
        <dbReference type="ARBA" id="ARBA00022825"/>
    </source>
</evidence>
<organism evidence="9">
    <name type="scientific">uncultured marine group II/III euryarchaeote KM3_109_A02</name>
    <dbReference type="NCBI Taxonomy" id="1457849"/>
    <lineage>
        <taxon>Archaea</taxon>
        <taxon>Methanobacteriati</taxon>
        <taxon>Methanobacteriota</taxon>
        <taxon>environmental samples</taxon>
    </lineage>
</organism>
<evidence type="ECO:0000256" key="2">
    <source>
        <dbReference type="ARBA" id="ARBA00022670"/>
    </source>
</evidence>
<evidence type="ECO:0000256" key="3">
    <source>
        <dbReference type="ARBA" id="ARBA00022801"/>
    </source>
</evidence>